<accession>A0AAP0R6B9</accession>
<dbReference type="GO" id="GO:0009873">
    <property type="term" value="P:ethylene-activated signaling pathway"/>
    <property type="evidence" value="ECO:0007669"/>
    <property type="project" value="InterPro"/>
</dbReference>
<feature type="region of interest" description="Disordered" evidence="6">
    <location>
        <begin position="1"/>
        <end position="49"/>
    </location>
</feature>
<dbReference type="Gene3D" id="3.30.730.10">
    <property type="entry name" value="AP2/ERF domain"/>
    <property type="match status" value="1"/>
</dbReference>
<feature type="compositionally biased region" description="Polar residues" evidence="6">
    <location>
        <begin position="214"/>
        <end position="226"/>
    </location>
</feature>
<feature type="domain" description="AP2/ERF" evidence="7">
    <location>
        <begin position="53"/>
        <end position="110"/>
    </location>
</feature>
<evidence type="ECO:0000313" key="9">
    <source>
        <dbReference type="Proteomes" id="UP001415857"/>
    </source>
</evidence>
<dbReference type="FunFam" id="3.30.730.10:FF:000001">
    <property type="entry name" value="Ethylene-responsive transcription factor 2"/>
    <property type="match status" value="1"/>
</dbReference>
<feature type="region of interest" description="Disordered" evidence="6">
    <location>
        <begin position="186"/>
        <end position="242"/>
    </location>
</feature>
<dbReference type="Pfam" id="PF00847">
    <property type="entry name" value="AP2"/>
    <property type="match status" value="1"/>
</dbReference>
<keyword evidence="4" id="KW-0804">Transcription</keyword>
<feature type="region of interest" description="Disordered" evidence="6">
    <location>
        <begin position="116"/>
        <end position="158"/>
    </location>
</feature>
<evidence type="ECO:0000256" key="3">
    <source>
        <dbReference type="ARBA" id="ARBA00023125"/>
    </source>
</evidence>
<reference evidence="8 9" key="1">
    <citation type="journal article" date="2024" name="Plant J.">
        <title>Genome sequences and population genomics reveal climatic adaptation and genomic divergence between two closely related sweetgum species.</title>
        <authorList>
            <person name="Xu W.Q."/>
            <person name="Ren C.Q."/>
            <person name="Zhang X.Y."/>
            <person name="Comes H.P."/>
            <person name="Liu X.H."/>
            <person name="Li Y.G."/>
            <person name="Kettle C.J."/>
            <person name="Jalonen R."/>
            <person name="Gaisberger H."/>
            <person name="Ma Y.Z."/>
            <person name="Qiu Y.X."/>
        </authorList>
    </citation>
    <scope>NUCLEOTIDE SEQUENCE [LARGE SCALE GENOMIC DNA]</scope>
    <source>
        <strain evidence="8">Hangzhou</strain>
    </source>
</reference>
<dbReference type="InterPro" id="IPR016177">
    <property type="entry name" value="DNA-bd_dom_sf"/>
</dbReference>
<feature type="compositionally biased region" description="Low complexity" evidence="6">
    <location>
        <begin position="190"/>
        <end position="202"/>
    </location>
</feature>
<feature type="compositionally biased region" description="Basic and acidic residues" evidence="6">
    <location>
        <begin position="229"/>
        <end position="242"/>
    </location>
</feature>
<dbReference type="InterPro" id="IPR001471">
    <property type="entry name" value="AP2/ERF_dom"/>
</dbReference>
<proteinExistence type="predicted"/>
<keyword evidence="9" id="KW-1185">Reference proteome</keyword>
<dbReference type="GO" id="GO:0003700">
    <property type="term" value="F:DNA-binding transcription factor activity"/>
    <property type="evidence" value="ECO:0007669"/>
    <property type="project" value="InterPro"/>
</dbReference>
<dbReference type="InterPro" id="IPR044808">
    <property type="entry name" value="ERF_plant"/>
</dbReference>
<comment type="caution">
    <text evidence="8">The sequence shown here is derived from an EMBL/GenBank/DDBJ whole genome shotgun (WGS) entry which is preliminary data.</text>
</comment>
<keyword evidence="5" id="KW-0539">Nucleus</keyword>
<dbReference type="InterPro" id="IPR036955">
    <property type="entry name" value="AP2/ERF_dom_sf"/>
</dbReference>
<dbReference type="PROSITE" id="PS51032">
    <property type="entry name" value="AP2_ERF"/>
    <property type="match status" value="1"/>
</dbReference>
<keyword evidence="2" id="KW-0805">Transcription regulation</keyword>
<dbReference type="AlphaFoldDB" id="A0AAP0R6B9"/>
<evidence type="ECO:0000256" key="4">
    <source>
        <dbReference type="ARBA" id="ARBA00023163"/>
    </source>
</evidence>
<dbReference type="GO" id="GO:0003677">
    <property type="term" value="F:DNA binding"/>
    <property type="evidence" value="ECO:0007669"/>
    <property type="project" value="UniProtKB-KW"/>
</dbReference>
<dbReference type="PANTHER" id="PTHR31190">
    <property type="entry name" value="DNA-BINDING DOMAIN"/>
    <property type="match status" value="1"/>
</dbReference>
<organism evidence="8 9">
    <name type="scientific">Liquidambar formosana</name>
    <name type="common">Formosan gum</name>
    <dbReference type="NCBI Taxonomy" id="63359"/>
    <lineage>
        <taxon>Eukaryota</taxon>
        <taxon>Viridiplantae</taxon>
        <taxon>Streptophyta</taxon>
        <taxon>Embryophyta</taxon>
        <taxon>Tracheophyta</taxon>
        <taxon>Spermatophyta</taxon>
        <taxon>Magnoliopsida</taxon>
        <taxon>eudicotyledons</taxon>
        <taxon>Gunneridae</taxon>
        <taxon>Pentapetalae</taxon>
        <taxon>Saxifragales</taxon>
        <taxon>Altingiaceae</taxon>
        <taxon>Liquidambar</taxon>
    </lineage>
</organism>
<name>A0AAP0R6B9_LIQFO</name>
<comment type="subcellular location">
    <subcellularLocation>
        <location evidence="1">Nucleus</location>
    </subcellularLocation>
</comment>
<keyword evidence="3" id="KW-0238">DNA-binding</keyword>
<dbReference type="CDD" id="cd00018">
    <property type="entry name" value="AP2"/>
    <property type="match status" value="1"/>
</dbReference>
<evidence type="ECO:0000256" key="2">
    <source>
        <dbReference type="ARBA" id="ARBA00023015"/>
    </source>
</evidence>
<evidence type="ECO:0000256" key="1">
    <source>
        <dbReference type="ARBA" id="ARBA00004123"/>
    </source>
</evidence>
<evidence type="ECO:0000256" key="6">
    <source>
        <dbReference type="SAM" id="MobiDB-lite"/>
    </source>
</evidence>
<dbReference type="Proteomes" id="UP001415857">
    <property type="component" value="Unassembled WGS sequence"/>
</dbReference>
<feature type="compositionally biased region" description="Polar residues" evidence="6">
    <location>
        <begin position="11"/>
        <end position="26"/>
    </location>
</feature>
<dbReference type="PANTHER" id="PTHR31190:SF489">
    <property type="entry name" value="ETHYLENE-RESPONSIVE TRANSCRIPTION FACTOR ERF113-RELATED"/>
    <property type="match status" value="1"/>
</dbReference>
<protein>
    <recommendedName>
        <fullName evidence="7">AP2/ERF domain-containing protein</fullName>
    </recommendedName>
</protein>
<gene>
    <name evidence="8" type="ORF">L1049_002025</name>
</gene>
<evidence type="ECO:0000313" key="8">
    <source>
        <dbReference type="EMBL" id="KAK9271662.1"/>
    </source>
</evidence>
<feature type="compositionally biased region" description="Pro residues" evidence="6">
    <location>
        <begin position="131"/>
        <end position="151"/>
    </location>
</feature>
<dbReference type="SMART" id="SM00380">
    <property type="entry name" value="AP2"/>
    <property type="match status" value="1"/>
</dbReference>
<dbReference type="PRINTS" id="PR00367">
    <property type="entry name" value="ETHRSPELEMNT"/>
</dbReference>
<evidence type="ECO:0000256" key="5">
    <source>
        <dbReference type="ARBA" id="ARBA00023242"/>
    </source>
</evidence>
<evidence type="ECO:0000259" key="7">
    <source>
        <dbReference type="PROSITE" id="PS51032"/>
    </source>
</evidence>
<dbReference type="SUPFAM" id="SSF54171">
    <property type="entry name" value="DNA-binding domain"/>
    <property type="match status" value="1"/>
</dbReference>
<sequence length="242" mass="26413">MVSSALAAQAFGTSDNNPTAHGQETHSAMLESGMREHDPSHLTQDQGNLRRRHYRGVRQRPWGKWAAEIRDPKKAARVWLGTFSTAEAAAAAYDAAALKFKGSKAKLNFPERVQGGSELGYLSQGGQGSVAPPPPPPPPPPPLPPPLPPPTTNEAFPDLLQYAQLLRSSDDDLSFGTSDLFNQGPFVLQSSSTVPSSNTPSSIYQQPQEEEFQRVSSQMWSYSSGSDLLKQRKDYDDSHPRD</sequence>
<dbReference type="GO" id="GO:0005634">
    <property type="term" value="C:nucleus"/>
    <property type="evidence" value="ECO:0007669"/>
    <property type="project" value="UniProtKB-SubCell"/>
</dbReference>
<dbReference type="EMBL" id="JBBPBK010000013">
    <property type="protein sequence ID" value="KAK9271662.1"/>
    <property type="molecule type" value="Genomic_DNA"/>
</dbReference>